<gene>
    <name evidence="2" type="ORF">NUU61_004336</name>
</gene>
<name>A0A9W9FKW7_9EURO</name>
<evidence type="ECO:0000313" key="2">
    <source>
        <dbReference type="EMBL" id="KAJ5102114.1"/>
    </source>
</evidence>
<dbReference type="RefSeq" id="XP_056512945.1">
    <property type="nucleotide sequence ID" value="XM_056654918.1"/>
</dbReference>
<keyword evidence="1" id="KW-0704">Schiff base</keyword>
<accession>A0A9W9FKW7</accession>
<reference evidence="2" key="2">
    <citation type="journal article" date="2023" name="IMA Fungus">
        <title>Comparative genomic study of the Penicillium genus elucidates a diverse pangenome and 15 lateral gene transfer events.</title>
        <authorList>
            <person name="Petersen C."/>
            <person name="Sorensen T."/>
            <person name="Nielsen M.R."/>
            <person name="Sondergaard T.E."/>
            <person name="Sorensen J.L."/>
            <person name="Fitzpatrick D.A."/>
            <person name="Frisvad J.C."/>
            <person name="Nielsen K.L."/>
        </authorList>
    </citation>
    <scope>NUCLEOTIDE SEQUENCE</scope>
    <source>
        <strain evidence="2">IBT 34128</strain>
    </source>
</reference>
<dbReference type="GO" id="GO:0004801">
    <property type="term" value="F:transaldolase activity"/>
    <property type="evidence" value="ECO:0007669"/>
    <property type="project" value="TreeGrafter"/>
</dbReference>
<dbReference type="SUPFAM" id="SSF51569">
    <property type="entry name" value="Aldolase"/>
    <property type="match status" value="1"/>
</dbReference>
<dbReference type="OrthoDB" id="1711136at2759"/>
<dbReference type="GO" id="GO:0005975">
    <property type="term" value="P:carbohydrate metabolic process"/>
    <property type="evidence" value="ECO:0007669"/>
    <property type="project" value="InterPro"/>
</dbReference>
<proteinExistence type="predicted"/>
<dbReference type="Proteomes" id="UP001141434">
    <property type="component" value="Unassembled WGS sequence"/>
</dbReference>
<dbReference type="EMBL" id="JAPMSZ010000005">
    <property type="protein sequence ID" value="KAJ5102114.1"/>
    <property type="molecule type" value="Genomic_DNA"/>
</dbReference>
<dbReference type="GO" id="GO:0009052">
    <property type="term" value="P:pentose-phosphate shunt, non-oxidative branch"/>
    <property type="evidence" value="ECO:0007669"/>
    <property type="project" value="TreeGrafter"/>
</dbReference>
<dbReference type="PANTHER" id="PTHR10683:SF39">
    <property type="entry name" value="TRANSALDOLASE"/>
    <property type="match status" value="1"/>
</dbReference>
<keyword evidence="3" id="KW-1185">Reference proteome</keyword>
<reference evidence="2" key="1">
    <citation type="submission" date="2022-11" db="EMBL/GenBank/DDBJ databases">
        <authorList>
            <person name="Petersen C."/>
        </authorList>
    </citation>
    <scope>NUCLEOTIDE SEQUENCE</scope>
    <source>
        <strain evidence="2">IBT 34128</strain>
    </source>
</reference>
<dbReference type="AlphaFoldDB" id="A0A9W9FKW7"/>
<protein>
    <recommendedName>
        <fullName evidence="4">Transaldolase</fullName>
    </recommendedName>
</protein>
<dbReference type="PANTHER" id="PTHR10683">
    <property type="entry name" value="TRANSALDOLASE"/>
    <property type="match status" value="1"/>
</dbReference>
<evidence type="ECO:0000256" key="1">
    <source>
        <dbReference type="ARBA" id="ARBA00023270"/>
    </source>
</evidence>
<sequence length="365" mass="40587">MGSLGTQTWLHKLSEQLNIDVDWMDPAFTLSLPIVPHDMTSNQGWVHEQMCHPDNEELFKSVVKEYKDQGWLAIYTRMAVLMSKANIDNIQGRVLLQTLPSNAYNTEKTLEHARAYAREFENVGVSKDRFCIKIPSTGPALSACPTLLDEGIRTLGTALFSVHQAIAASQAGCLYISPYYNEVRAHDELDLWPKSDDPALHHTMSPRLVQILETYKRLYKETGKEQPLLKNASFISPEEAMAAGELGCHSATISHQVLTELSKLPYDSAKQPGEGVLKPSHPYRDAEPTPTRLQKLAHIDPLAGPDWDGKLASTGIDYLANGGAELDKANEEDPTTKKRLREALALFVAAEKRSQAKIEEAMKNV</sequence>
<evidence type="ECO:0000313" key="3">
    <source>
        <dbReference type="Proteomes" id="UP001141434"/>
    </source>
</evidence>
<dbReference type="GeneID" id="81394086"/>
<organism evidence="2 3">
    <name type="scientific">Penicillium alfredii</name>
    <dbReference type="NCBI Taxonomy" id="1506179"/>
    <lineage>
        <taxon>Eukaryota</taxon>
        <taxon>Fungi</taxon>
        <taxon>Dikarya</taxon>
        <taxon>Ascomycota</taxon>
        <taxon>Pezizomycotina</taxon>
        <taxon>Eurotiomycetes</taxon>
        <taxon>Eurotiomycetidae</taxon>
        <taxon>Eurotiales</taxon>
        <taxon>Aspergillaceae</taxon>
        <taxon>Penicillium</taxon>
    </lineage>
</organism>
<comment type="caution">
    <text evidence="2">The sequence shown here is derived from an EMBL/GenBank/DDBJ whole genome shotgun (WGS) entry which is preliminary data.</text>
</comment>
<dbReference type="InterPro" id="IPR013785">
    <property type="entry name" value="Aldolase_TIM"/>
</dbReference>
<dbReference type="Pfam" id="PF00923">
    <property type="entry name" value="TAL_FSA"/>
    <property type="match status" value="1"/>
</dbReference>
<dbReference type="InterPro" id="IPR001585">
    <property type="entry name" value="TAL/FSA"/>
</dbReference>
<dbReference type="Gene3D" id="3.20.20.70">
    <property type="entry name" value="Aldolase class I"/>
    <property type="match status" value="1"/>
</dbReference>
<evidence type="ECO:0008006" key="4">
    <source>
        <dbReference type="Google" id="ProtNLM"/>
    </source>
</evidence>